<evidence type="ECO:0000313" key="2">
    <source>
        <dbReference type="EMBL" id="RLM59070.1"/>
    </source>
</evidence>
<dbReference type="EMBL" id="PQIB02000017">
    <property type="protein sequence ID" value="RLM59070.1"/>
    <property type="molecule type" value="Genomic_DNA"/>
</dbReference>
<sequence>MPAHGLLRSGLRELGMGLHHLHPDGLLQLARFVSLCKGVLGVAPNLSLFRRLFVAEGRRAKPDDTMFARVGGVMVVVCPEVAWVYPRLQPAGLFPGWEREWFYVRNDVDGPMLEFAMLPSVDLLLP</sequence>
<accession>A0A3L6PMV2</accession>
<evidence type="ECO:0000259" key="1">
    <source>
        <dbReference type="Pfam" id="PF04195"/>
    </source>
</evidence>
<dbReference type="Proteomes" id="UP000275267">
    <property type="component" value="Unassembled WGS sequence"/>
</dbReference>
<dbReference type="PANTHER" id="PTHR33026:SF7">
    <property type="entry name" value="OS03G0100275 PROTEIN"/>
    <property type="match status" value="1"/>
</dbReference>
<feature type="domain" description="Transposase (putative) gypsy type" evidence="1">
    <location>
        <begin position="2"/>
        <end position="55"/>
    </location>
</feature>
<evidence type="ECO:0000313" key="3">
    <source>
        <dbReference type="Proteomes" id="UP000275267"/>
    </source>
</evidence>
<organism evidence="2 3">
    <name type="scientific">Panicum miliaceum</name>
    <name type="common">Proso millet</name>
    <name type="synonym">Broomcorn millet</name>
    <dbReference type="NCBI Taxonomy" id="4540"/>
    <lineage>
        <taxon>Eukaryota</taxon>
        <taxon>Viridiplantae</taxon>
        <taxon>Streptophyta</taxon>
        <taxon>Embryophyta</taxon>
        <taxon>Tracheophyta</taxon>
        <taxon>Spermatophyta</taxon>
        <taxon>Magnoliopsida</taxon>
        <taxon>Liliopsida</taxon>
        <taxon>Poales</taxon>
        <taxon>Poaceae</taxon>
        <taxon>PACMAD clade</taxon>
        <taxon>Panicoideae</taxon>
        <taxon>Panicodae</taxon>
        <taxon>Paniceae</taxon>
        <taxon>Panicinae</taxon>
        <taxon>Panicum</taxon>
        <taxon>Panicum sect. Panicum</taxon>
    </lineage>
</organism>
<dbReference type="InterPro" id="IPR007321">
    <property type="entry name" value="Transposase_28"/>
</dbReference>
<dbReference type="OrthoDB" id="685425at2759"/>
<reference evidence="3" key="1">
    <citation type="journal article" date="2019" name="Nat. Commun.">
        <title>The genome of broomcorn millet.</title>
        <authorList>
            <person name="Zou C."/>
            <person name="Miki D."/>
            <person name="Li D."/>
            <person name="Tang Q."/>
            <person name="Xiao L."/>
            <person name="Rajput S."/>
            <person name="Deng P."/>
            <person name="Jia W."/>
            <person name="Huang R."/>
            <person name="Zhang M."/>
            <person name="Sun Y."/>
            <person name="Hu J."/>
            <person name="Fu X."/>
            <person name="Schnable P.S."/>
            <person name="Li F."/>
            <person name="Zhang H."/>
            <person name="Feng B."/>
            <person name="Zhu X."/>
            <person name="Liu R."/>
            <person name="Schnable J.C."/>
            <person name="Zhu J.-K."/>
            <person name="Zhang H."/>
        </authorList>
    </citation>
    <scope>NUCLEOTIDE SEQUENCE [LARGE SCALE GENOMIC DNA]</scope>
</reference>
<dbReference type="Pfam" id="PF04195">
    <property type="entry name" value="Transposase_28"/>
    <property type="match status" value="1"/>
</dbReference>
<name>A0A3L6PMV2_PANMI</name>
<dbReference type="AlphaFoldDB" id="A0A3L6PMV2"/>
<comment type="caution">
    <text evidence="2">The sequence shown here is derived from an EMBL/GenBank/DDBJ whole genome shotgun (WGS) entry which is preliminary data.</text>
</comment>
<gene>
    <name evidence="2" type="ORF">C2845_PM18G05270</name>
</gene>
<keyword evidence="3" id="KW-1185">Reference proteome</keyword>
<protein>
    <recommendedName>
        <fullName evidence="1">Transposase (putative) gypsy type domain-containing protein</fullName>
    </recommendedName>
</protein>
<dbReference type="PANTHER" id="PTHR33026">
    <property type="entry name" value="OS06G0360600 PROTEIN"/>
    <property type="match status" value="1"/>
</dbReference>
<proteinExistence type="predicted"/>